<reference evidence="3" key="1">
    <citation type="submission" date="2016-06" db="UniProtKB">
        <authorList>
            <consortium name="WormBaseParasite"/>
        </authorList>
    </citation>
    <scope>IDENTIFICATION</scope>
</reference>
<evidence type="ECO:0000313" key="1">
    <source>
        <dbReference type="EMBL" id="VDP20466.1"/>
    </source>
</evidence>
<name>A0A183I5V4_9BILA</name>
<proteinExistence type="predicted"/>
<dbReference type="AlphaFoldDB" id="A0A183I5V4"/>
<dbReference type="InterPro" id="IPR023696">
    <property type="entry name" value="Ureohydrolase_dom_sf"/>
</dbReference>
<accession>A0A183I5V4</accession>
<dbReference type="InterPro" id="IPR037138">
    <property type="entry name" value="His_deacetylse_dom_sf"/>
</dbReference>
<dbReference type="EMBL" id="UZAJ01041635">
    <property type="protein sequence ID" value="VDP20466.1"/>
    <property type="molecule type" value="Genomic_DNA"/>
</dbReference>
<dbReference type="STRING" id="387005.A0A183I5V4"/>
<gene>
    <name evidence="1" type="ORF">OFLC_LOCUS15116</name>
</gene>
<reference evidence="1 2" key="2">
    <citation type="submission" date="2018-11" db="EMBL/GenBank/DDBJ databases">
        <authorList>
            <consortium name="Pathogen Informatics"/>
        </authorList>
    </citation>
    <scope>NUCLEOTIDE SEQUENCE [LARGE SCALE GENOMIC DNA]</scope>
</reference>
<dbReference type="Proteomes" id="UP000267606">
    <property type="component" value="Unassembled WGS sequence"/>
</dbReference>
<organism evidence="3">
    <name type="scientific">Onchocerca flexuosa</name>
    <dbReference type="NCBI Taxonomy" id="387005"/>
    <lineage>
        <taxon>Eukaryota</taxon>
        <taxon>Metazoa</taxon>
        <taxon>Ecdysozoa</taxon>
        <taxon>Nematoda</taxon>
        <taxon>Chromadorea</taxon>
        <taxon>Rhabditida</taxon>
        <taxon>Spirurina</taxon>
        <taxon>Spiruromorpha</taxon>
        <taxon>Filarioidea</taxon>
        <taxon>Onchocercidae</taxon>
        <taxon>Onchocerca</taxon>
    </lineage>
</organism>
<dbReference type="WBParaSite" id="OFLC_0001512701-mRNA-1">
    <property type="protein sequence ID" value="OFLC_0001512701-mRNA-1"/>
    <property type="gene ID" value="OFLC_0001512701"/>
</dbReference>
<evidence type="ECO:0000313" key="2">
    <source>
        <dbReference type="Proteomes" id="UP000267606"/>
    </source>
</evidence>
<dbReference type="SUPFAM" id="SSF52768">
    <property type="entry name" value="Arginase/deacetylase"/>
    <property type="match status" value="1"/>
</dbReference>
<keyword evidence="2" id="KW-1185">Reference proteome</keyword>
<protein>
    <submittedName>
        <fullName evidence="3">HEPN domain-containing protein</fullName>
    </submittedName>
</protein>
<evidence type="ECO:0000313" key="3">
    <source>
        <dbReference type="WBParaSite" id="OFLC_0001512701-mRNA-1"/>
    </source>
</evidence>
<dbReference type="Gene3D" id="3.40.800.20">
    <property type="entry name" value="Histone deacetylase domain"/>
    <property type="match status" value="1"/>
</dbReference>
<sequence>MEQRKVYFGTDRMMLQHRCEWDDYHLEHPGRLSAVLEKLEEELEKVASTFEEVYFNNYSYEAAALSVGISLKAMETVLSEAGR</sequence>